<dbReference type="SUPFAM" id="SSF69065">
    <property type="entry name" value="RNase III domain-like"/>
    <property type="match status" value="1"/>
</dbReference>
<evidence type="ECO:0000313" key="3">
    <source>
        <dbReference type="EMBL" id="KAF0917904.1"/>
    </source>
</evidence>
<keyword evidence="4" id="KW-1185">Reference proteome</keyword>
<dbReference type="GO" id="GO:0003723">
    <property type="term" value="F:RNA binding"/>
    <property type="evidence" value="ECO:0007669"/>
    <property type="project" value="TreeGrafter"/>
</dbReference>
<evidence type="ECO:0000256" key="1">
    <source>
        <dbReference type="ARBA" id="ARBA00022801"/>
    </source>
</evidence>
<dbReference type="AlphaFoldDB" id="A0A6G1E0J2"/>
<dbReference type="PROSITE" id="PS50142">
    <property type="entry name" value="RNASE_3_2"/>
    <property type="match status" value="1"/>
</dbReference>
<dbReference type="Pfam" id="PF00636">
    <property type="entry name" value="Ribonuclease_3"/>
    <property type="match status" value="1"/>
</dbReference>
<dbReference type="SMART" id="SM00535">
    <property type="entry name" value="RIBOc"/>
    <property type="match status" value="1"/>
</dbReference>
<proteinExistence type="predicted"/>
<sequence length="246" mass="26968">MQQQHDHPPGAGFVEDRAAAAARVEQLLGYSFRDPALLEDALTHSVLCPRDAAAAAAVRLKYERLEFLGDAALGLAFSTLFYLEDPSLDEGELSLLRDANVSTQKLGRVAVRHELYQLLRRDNCAPLDQDVSRFFVSVRGPYSGDPIEAPKVAKLLCEPIITKKALLEDPEPMLNELRGKHRVDLERSILGWRKVANVVTNGELVGNAAQDAVNNLMVGGREQASTAGVGMQDEVGELRTIRLEEA</sequence>
<comment type="caution">
    <text evidence="3">The sequence shown here is derived from an EMBL/GenBank/DDBJ whole genome shotgun (WGS) entry which is preliminary data.</text>
</comment>
<dbReference type="PANTHER" id="PTHR14950:SF49">
    <property type="entry name" value="RIBONUCLEASE 3-LIKE PROTEIN 2-RELATED"/>
    <property type="match status" value="1"/>
</dbReference>
<feature type="domain" description="RNase III" evidence="2">
    <location>
        <begin position="21"/>
        <end position="149"/>
    </location>
</feature>
<dbReference type="EMBL" id="SPHZ02000005">
    <property type="protein sequence ID" value="KAF0917904.1"/>
    <property type="molecule type" value="Genomic_DNA"/>
</dbReference>
<dbReference type="Gene3D" id="1.10.1520.10">
    <property type="entry name" value="Ribonuclease III domain"/>
    <property type="match status" value="1"/>
</dbReference>
<dbReference type="Proteomes" id="UP000479710">
    <property type="component" value="Unassembled WGS sequence"/>
</dbReference>
<organism evidence="3 4">
    <name type="scientific">Oryza meyeriana var. granulata</name>
    <dbReference type="NCBI Taxonomy" id="110450"/>
    <lineage>
        <taxon>Eukaryota</taxon>
        <taxon>Viridiplantae</taxon>
        <taxon>Streptophyta</taxon>
        <taxon>Embryophyta</taxon>
        <taxon>Tracheophyta</taxon>
        <taxon>Spermatophyta</taxon>
        <taxon>Magnoliopsida</taxon>
        <taxon>Liliopsida</taxon>
        <taxon>Poales</taxon>
        <taxon>Poaceae</taxon>
        <taxon>BOP clade</taxon>
        <taxon>Oryzoideae</taxon>
        <taxon>Oryzeae</taxon>
        <taxon>Oryzinae</taxon>
        <taxon>Oryza</taxon>
        <taxon>Oryza meyeriana</taxon>
    </lineage>
</organism>
<evidence type="ECO:0000259" key="2">
    <source>
        <dbReference type="PROSITE" id="PS50142"/>
    </source>
</evidence>
<dbReference type="PANTHER" id="PTHR14950">
    <property type="entry name" value="DICER-RELATED"/>
    <property type="match status" value="1"/>
</dbReference>
<keyword evidence="1" id="KW-0378">Hydrolase</keyword>
<reference evidence="3 4" key="1">
    <citation type="submission" date="2019-11" db="EMBL/GenBank/DDBJ databases">
        <title>Whole genome sequence of Oryza granulata.</title>
        <authorList>
            <person name="Li W."/>
        </authorList>
    </citation>
    <scope>NUCLEOTIDE SEQUENCE [LARGE SCALE GENOMIC DNA]</scope>
    <source>
        <strain evidence="4">cv. Menghai</strain>
        <tissue evidence="3">Leaf</tissue>
    </source>
</reference>
<dbReference type="GO" id="GO:0004525">
    <property type="term" value="F:ribonuclease III activity"/>
    <property type="evidence" value="ECO:0007669"/>
    <property type="project" value="InterPro"/>
</dbReference>
<dbReference type="GO" id="GO:0030422">
    <property type="term" value="P:siRNA processing"/>
    <property type="evidence" value="ECO:0007669"/>
    <property type="project" value="TreeGrafter"/>
</dbReference>
<dbReference type="InterPro" id="IPR036389">
    <property type="entry name" value="RNase_III_sf"/>
</dbReference>
<dbReference type="GO" id="GO:0005634">
    <property type="term" value="C:nucleus"/>
    <property type="evidence" value="ECO:0007669"/>
    <property type="project" value="TreeGrafter"/>
</dbReference>
<dbReference type="PROSITE" id="PS00517">
    <property type="entry name" value="RNASE_3_1"/>
    <property type="match status" value="1"/>
</dbReference>
<evidence type="ECO:0000313" key="4">
    <source>
        <dbReference type="Proteomes" id="UP000479710"/>
    </source>
</evidence>
<name>A0A6G1E0J2_9ORYZ</name>
<dbReference type="EMBL" id="SPHZ02000005">
    <property type="protein sequence ID" value="KAF0917905.1"/>
    <property type="molecule type" value="Genomic_DNA"/>
</dbReference>
<protein>
    <recommendedName>
        <fullName evidence="2">RNase III domain-containing protein</fullName>
    </recommendedName>
</protein>
<gene>
    <name evidence="3" type="ORF">E2562_021628</name>
</gene>
<accession>A0A6G1E0J2</accession>
<dbReference type="InterPro" id="IPR000999">
    <property type="entry name" value="RNase_III_dom"/>
</dbReference>
<dbReference type="CDD" id="cd00593">
    <property type="entry name" value="RIBOc"/>
    <property type="match status" value="1"/>
</dbReference>
<dbReference type="GO" id="GO:0005737">
    <property type="term" value="C:cytoplasm"/>
    <property type="evidence" value="ECO:0007669"/>
    <property type="project" value="TreeGrafter"/>
</dbReference>